<dbReference type="Pfam" id="PF00849">
    <property type="entry name" value="PseudoU_synth_2"/>
    <property type="match status" value="1"/>
</dbReference>
<dbReference type="Pfam" id="PF01479">
    <property type="entry name" value="S4"/>
    <property type="match status" value="1"/>
</dbReference>
<evidence type="ECO:0000256" key="1">
    <source>
        <dbReference type="ARBA" id="ARBA00000073"/>
    </source>
</evidence>
<evidence type="ECO:0000313" key="8">
    <source>
        <dbReference type="EMBL" id="AVP87672.1"/>
    </source>
</evidence>
<dbReference type="InterPro" id="IPR006145">
    <property type="entry name" value="PsdUridine_synth_RsuA/RluA"/>
</dbReference>
<organism evidence="8 9">
    <name type="scientific">Candidatus Phycorickettsia trachydisci</name>
    <dbReference type="NCBI Taxonomy" id="2115978"/>
    <lineage>
        <taxon>Bacteria</taxon>
        <taxon>Pseudomonadati</taxon>
        <taxon>Pseudomonadota</taxon>
        <taxon>Alphaproteobacteria</taxon>
        <taxon>Rickettsiales</taxon>
        <taxon>Rickettsiaceae</taxon>
        <taxon>Candidatus Phycorickettsia</taxon>
    </lineage>
</organism>
<comment type="catalytic activity">
    <reaction evidence="1">
        <text>a uridine in RNA = a pseudouridine in RNA</text>
        <dbReference type="Rhea" id="RHEA:48348"/>
        <dbReference type="Rhea" id="RHEA-COMP:12068"/>
        <dbReference type="Rhea" id="RHEA-COMP:12069"/>
        <dbReference type="ChEBI" id="CHEBI:65314"/>
        <dbReference type="ChEBI" id="CHEBI:65315"/>
    </reaction>
</comment>
<evidence type="ECO:0000256" key="2">
    <source>
        <dbReference type="ARBA" id="ARBA00008348"/>
    </source>
</evidence>
<dbReference type="AlphaFoldDB" id="A0A2P1P8R8"/>
<sequence>MKSRIAKIISNRGYCSRRDAEKLVLAGSVKVNGELACDVATNFPDDSIITVNDEEVRPFNKTRLWIYHKPLGVITTRKDPQGRKTVFDAFDSSEHLVSVGRLDINSQGLLLITNDKTLAAHLENPANNFVRIYKVRFFGKIPDKLFDVQKGIEIDGVRYKPIKLKVLKQGINSWCEMQLSEGKNREIRKILEHFDLQVNRLIRTQYGPFKLGDLQEGEIKEINYVKSSCGEFKK</sequence>
<evidence type="ECO:0000256" key="5">
    <source>
        <dbReference type="PROSITE-ProRule" id="PRU00182"/>
    </source>
</evidence>
<dbReference type="InterPro" id="IPR050343">
    <property type="entry name" value="RsuA_PseudoU_synthase"/>
</dbReference>
<protein>
    <recommendedName>
        <fullName evidence="6">Pseudouridine synthase</fullName>
        <ecNumber evidence="6">5.4.99.-</ecNumber>
    </recommendedName>
</protein>
<dbReference type="Gene3D" id="3.30.70.580">
    <property type="entry name" value="Pseudouridine synthase I, catalytic domain, N-terminal subdomain"/>
    <property type="match status" value="1"/>
</dbReference>
<evidence type="ECO:0000259" key="7">
    <source>
        <dbReference type="SMART" id="SM00363"/>
    </source>
</evidence>
<evidence type="ECO:0000256" key="3">
    <source>
        <dbReference type="ARBA" id="ARBA00022884"/>
    </source>
</evidence>
<dbReference type="CDD" id="cd00165">
    <property type="entry name" value="S4"/>
    <property type="match status" value="1"/>
</dbReference>
<dbReference type="InterPro" id="IPR002942">
    <property type="entry name" value="S4_RNA-bd"/>
</dbReference>
<dbReference type="KEGG" id="ptc:phytr_7340"/>
<evidence type="ECO:0000256" key="6">
    <source>
        <dbReference type="RuleBase" id="RU003887"/>
    </source>
</evidence>
<dbReference type="SUPFAM" id="SSF55120">
    <property type="entry name" value="Pseudouridine synthase"/>
    <property type="match status" value="1"/>
</dbReference>
<reference evidence="8 9" key="1">
    <citation type="submission" date="2018-03" db="EMBL/GenBank/DDBJ databases">
        <title>A gene transfer event suggests a long-term partnership between eustigmatophyte algae and a novel lineage of endosymbiotic bacteria.</title>
        <authorList>
            <person name="Yurchenko T."/>
            <person name="Sevcikova T."/>
            <person name="Pribyl P."/>
            <person name="El Karkouri K."/>
            <person name="Klimes V."/>
            <person name="Amaral R."/>
            <person name="Zbrankova V."/>
            <person name="Kim E."/>
            <person name="Raoult D."/>
            <person name="Santos L.M.A."/>
            <person name="Elias M."/>
        </authorList>
    </citation>
    <scope>NUCLEOTIDE SEQUENCE [LARGE SCALE GENOMIC DNA]</scope>
    <source>
        <strain evidence="8">CCALA 838</strain>
    </source>
</reference>
<dbReference type="GO" id="GO:0003723">
    <property type="term" value="F:RNA binding"/>
    <property type="evidence" value="ECO:0007669"/>
    <property type="project" value="UniProtKB-KW"/>
</dbReference>
<proteinExistence type="inferred from homology"/>
<dbReference type="GO" id="GO:0000455">
    <property type="term" value="P:enzyme-directed rRNA pseudouridine synthesis"/>
    <property type="evidence" value="ECO:0007669"/>
    <property type="project" value="UniProtKB-ARBA"/>
</dbReference>
<dbReference type="Gene3D" id="3.30.70.1560">
    <property type="entry name" value="Alpha-L RNA-binding motif"/>
    <property type="match status" value="1"/>
</dbReference>
<gene>
    <name evidence="8" type="ORF">phytr_7340</name>
</gene>
<keyword evidence="3 5" id="KW-0694">RNA-binding</keyword>
<dbReference type="PROSITE" id="PS01149">
    <property type="entry name" value="PSI_RSU"/>
    <property type="match status" value="1"/>
</dbReference>
<name>A0A2P1P8R8_9RICK</name>
<dbReference type="InterPro" id="IPR000748">
    <property type="entry name" value="PsdUridine_synth_RsuA/RluB/E/F"/>
</dbReference>
<evidence type="ECO:0000313" key="9">
    <source>
        <dbReference type="Proteomes" id="UP000241762"/>
    </source>
</evidence>
<dbReference type="PROSITE" id="PS50889">
    <property type="entry name" value="S4"/>
    <property type="match status" value="1"/>
</dbReference>
<dbReference type="RefSeq" id="WP_106874525.1">
    <property type="nucleotide sequence ID" value="NZ_CP027845.1"/>
</dbReference>
<evidence type="ECO:0000256" key="4">
    <source>
        <dbReference type="ARBA" id="ARBA00023235"/>
    </source>
</evidence>
<dbReference type="EC" id="5.4.99.-" evidence="6"/>
<keyword evidence="9" id="KW-1185">Reference proteome</keyword>
<dbReference type="InterPro" id="IPR020094">
    <property type="entry name" value="TruA/RsuA/RluB/E/F_N"/>
</dbReference>
<dbReference type="NCBIfam" id="TIGR00093">
    <property type="entry name" value="pseudouridine synthase"/>
    <property type="match status" value="1"/>
</dbReference>
<dbReference type="InterPro" id="IPR042092">
    <property type="entry name" value="PsdUridine_s_RsuA/RluB/E/F_cat"/>
</dbReference>
<dbReference type="PANTHER" id="PTHR47683:SF3">
    <property type="entry name" value="RIBOSOMAL LARGE SUBUNIT PSEUDOURIDINE SYNTHASE B"/>
    <property type="match status" value="1"/>
</dbReference>
<dbReference type="Proteomes" id="UP000241762">
    <property type="component" value="Chromosome"/>
</dbReference>
<dbReference type="InterPro" id="IPR018496">
    <property type="entry name" value="PsdUridine_synth_RsuA/RluB_CS"/>
</dbReference>
<dbReference type="GO" id="GO:0120159">
    <property type="term" value="F:rRNA pseudouridine synthase activity"/>
    <property type="evidence" value="ECO:0007669"/>
    <property type="project" value="UniProtKB-ARBA"/>
</dbReference>
<dbReference type="OrthoDB" id="9807213at2"/>
<dbReference type="EMBL" id="CP027845">
    <property type="protein sequence ID" value="AVP87672.1"/>
    <property type="molecule type" value="Genomic_DNA"/>
</dbReference>
<accession>A0A2P1P8R8</accession>
<dbReference type="PANTHER" id="PTHR47683">
    <property type="entry name" value="PSEUDOURIDINE SYNTHASE FAMILY PROTEIN-RELATED"/>
    <property type="match status" value="1"/>
</dbReference>
<dbReference type="SMART" id="SM00363">
    <property type="entry name" value="S4"/>
    <property type="match status" value="1"/>
</dbReference>
<comment type="similarity">
    <text evidence="2 6">Belongs to the pseudouridine synthase RsuA family.</text>
</comment>
<feature type="domain" description="RNA-binding S4" evidence="7">
    <location>
        <begin position="3"/>
        <end position="63"/>
    </location>
</feature>
<keyword evidence="4 6" id="KW-0413">Isomerase</keyword>
<dbReference type="SUPFAM" id="SSF55174">
    <property type="entry name" value="Alpha-L RNA-binding motif"/>
    <property type="match status" value="1"/>
</dbReference>
<dbReference type="InterPro" id="IPR036986">
    <property type="entry name" value="S4_RNA-bd_sf"/>
</dbReference>
<dbReference type="Gene3D" id="3.10.290.10">
    <property type="entry name" value="RNA-binding S4 domain"/>
    <property type="match status" value="1"/>
</dbReference>
<dbReference type="InterPro" id="IPR020103">
    <property type="entry name" value="PsdUridine_synth_cat_dom_sf"/>
</dbReference>